<evidence type="ECO:0000259" key="2">
    <source>
        <dbReference type="Pfam" id="PF00144"/>
    </source>
</evidence>
<reference evidence="4" key="1">
    <citation type="submission" date="2023-06" db="EMBL/GenBank/DDBJ databases">
        <title>Genomic analysis of the entomopathogenic nematode Steinernema hermaphroditum.</title>
        <authorList>
            <person name="Schwarz E.M."/>
            <person name="Heppert J.K."/>
            <person name="Baniya A."/>
            <person name="Schwartz H.T."/>
            <person name="Tan C.-H."/>
            <person name="Antoshechkin I."/>
            <person name="Sternberg P.W."/>
            <person name="Goodrich-Blair H."/>
            <person name="Dillman A.R."/>
        </authorList>
    </citation>
    <scope>NUCLEOTIDE SEQUENCE</scope>
    <source>
        <strain evidence="4">PS9179</strain>
        <tissue evidence="4">Whole animal</tissue>
    </source>
</reference>
<dbReference type="FunFam" id="3.40.50.300:FF:001822">
    <property type="entry name" value="RAB family"/>
    <property type="match status" value="1"/>
</dbReference>
<dbReference type="Gene3D" id="3.40.710.10">
    <property type="entry name" value="DD-peptidase/beta-lactamase superfamily"/>
    <property type="match status" value="1"/>
</dbReference>
<dbReference type="InterPro" id="IPR012338">
    <property type="entry name" value="Beta-lactam/transpept-like"/>
</dbReference>
<dbReference type="Gene3D" id="3.40.50.300">
    <property type="entry name" value="P-loop containing nucleotide triphosphate hydrolases"/>
    <property type="match status" value="1"/>
</dbReference>
<dbReference type="GO" id="GO:0003924">
    <property type="term" value="F:GTPase activity"/>
    <property type="evidence" value="ECO:0007669"/>
    <property type="project" value="InterPro"/>
</dbReference>
<dbReference type="PROSITE" id="PS51421">
    <property type="entry name" value="RAS"/>
    <property type="match status" value="1"/>
</dbReference>
<protein>
    <recommendedName>
        <fullName evidence="6">EF-hand domain-containing protein</fullName>
    </recommendedName>
</protein>
<name>A0AA39LIT8_9BILA</name>
<sequence>MDVVVEEDEGPQMAPTDRKLSVDDRLLDEQAVRLYNLCDSDRKGFIVRSDLSKLEGLIGDATASRLEGFFEFLDQDRVNVVHQQQFVEAIKPLLINIEKGIATNNNDRKDIKRRRHIIGDENKINSADLESHIQLSLNSKNLTSANVIAPVTLQDELTVAAMGQKSDNYPYTVANSFNEKHSYLEREVRSKPVSPQDQQFAEVIKRASASHMDLPRGVYDVKDMRKQGWEPSLADELKAAEHIPAHASQADLRTPDRIFKVVFVGDSAVGKTCFLHRFCHNRFKPLFNATIGVDFTVKTIRLKDRLVAVQLWDTAGQERFRSITKQYFRKADGVVLMYDVTSEQSFLNVRNWIESVRTGVDEGCVMCLVGNKVDLFANSASRQLTYEHGRKLAEEFGIMFFETSAATGHGIDECMRAMAMSVDERRQGGPRDFLDIHLRIRDLQVNMGTSESVVCIFYEAEGGAQGPWKMCTATDVLAKVRSHDLLNAFCVEYEFDQFQQIKLEICDWTEETVVVLGYTTFTVAELVTSAKEPVTRKVINEETGEFVAHALISCAPRVRQTPVLVQFMARNISKKVAGESGTIMFQVYRIENNDDRTLLYRSENSKNGAKVLWRHFTLQHGDIADTVDRQIEIVCYCRDEKGKRSVIGQFQTEYSALINGSSIQNLYHLINGLKSNKKSCGTFEIVRCTDVTVHTFLDYVISGANVHLAFAIDFSCSENETEQPGIRNFYEDVEFVVRTLAQQFQEYDPSNQFAAFGFGAKIPPLYRESQEFCLSLDTDPNCRGTDGIMTAFTTALSSVKPISNAHFAHVIYYVSKLAQHSHSRGNSGRPQYYVLTIITKGCIKDLKETIQAIIFASRAPISVLFVGVGNGPFSDLERLGSAGSRLAFQGRKAERDVVQFAAINAQTISDVGIAEFKSVFREQALAQIPWQMATWMMKNGVAPNSAKGSTTVMYHPSTAPTQRRRLQHRSGSVDTNSENEDSYGSFGGNSEFDFRPCSANSDIQRIINELIQLAQYSPVDHGGTCSLGFDSVCEIFKDNFARGFERDGAHVAVYQNSKLKVNIWAGYADTESRRKWTPETRTVLFSATKAISAVCMAVLVDRGFVSYDDLVVHHWPAYGANGKGKTTVEDILTHQAGLPYLAEPILIEHAKNASTIMRMIEEAKPLWEPGTASGYHAITYGWLVDGLVRKIDPFGRDLRTFFREEIAEPHGLDLDIGVERDELHRMARMTQPGLWEYARDIIKDPRMLAMLALMHLRPADSHVWKVRDNTEWLPLNYDTVPFNDPEILELSIGSASGVGNAKHVARLFSLALDGTLISNRTLKEISTPTLDTWHWEKVVIWPVAKGHGFFYDSHPVLWGKRTFGHPGYGCQTIFVDPENDLVIVYVSNGLKTATSDLCQSYQRIRAEVYRSL</sequence>
<dbReference type="Pfam" id="PF07002">
    <property type="entry name" value="Copine"/>
    <property type="match status" value="1"/>
</dbReference>
<dbReference type="Pfam" id="PF00071">
    <property type="entry name" value="Ras"/>
    <property type="match status" value="1"/>
</dbReference>
<organism evidence="4 5">
    <name type="scientific">Steinernema hermaphroditum</name>
    <dbReference type="NCBI Taxonomy" id="289476"/>
    <lineage>
        <taxon>Eukaryota</taxon>
        <taxon>Metazoa</taxon>
        <taxon>Ecdysozoa</taxon>
        <taxon>Nematoda</taxon>
        <taxon>Chromadorea</taxon>
        <taxon>Rhabditida</taxon>
        <taxon>Tylenchina</taxon>
        <taxon>Panagrolaimomorpha</taxon>
        <taxon>Strongyloidoidea</taxon>
        <taxon>Steinernematidae</taxon>
        <taxon>Steinernema</taxon>
    </lineage>
</organism>
<dbReference type="InterPro" id="IPR010734">
    <property type="entry name" value="Copine_C"/>
</dbReference>
<dbReference type="CDD" id="cd00154">
    <property type="entry name" value="Rab"/>
    <property type="match status" value="1"/>
</dbReference>
<dbReference type="SMART" id="SM00174">
    <property type="entry name" value="RHO"/>
    <property type="match status" value="1"/>
</dbReference>
<dbReference type="SUPFAM" id="SSF53300">
    <property type="entry name" value="vWA-like"/>
    <property type="match status" value="1"/>
</dbReference>
<dbReference type="SMART" id="SM00173">
    <property type="entry name" value="RAS"/>
    <property type="match status" value="1"/>
</dbReference>
<dbReference type="SUPFAM" id="SSF56601">
    <property type="entry name" value="beta-lactamase/transpeptidase-like"/>
    <property type="match status" value="1"/>
</dbReference>
<dbReference type="GO" id="GO:0005525">
    <property type="term" value="F:GTP binding"/>
    <property type="evidence" value="ECO:0007669"/>
    <property type="project" value="InterPro"/>
</dbReference>
<dbReference type="InterPro" id="IPR027417">
    <property type="entry name" value="P-loop_NTPase"/>
</dbReference>
<dbReference type="PROSITE" id="PS51420">
    <property type="entry name" value="RHO"/>
    <property type="match status" value="1"/>
</dbReference>
<dbReference type="InterPro" id="IPR001466">
    <property type="entry name" value="Beta-lactam-related"/>
</dbReference>
<evidence type="ECO:0000313" key="4">
    <source>
        <dbReference type="EMBL" id="KAK0399286.1"/>
    </source>
</evidence>
<gene>
    <name evidence="4" type="ORF">QR680_002974</name>
</gene>
<dbReference type="InterPro" id="IPR005225">
    <property type="entry name" value="Small_GTP-bd"/>
</dbReference>
<dbReference type="EMBL" id="JAUCMV010000005">
    <property type="protein sequence ID" value="KAK0399286.1"/>
    <property type="molecule type" value="Genomic_DNA"/>
</dbReference>
<accession>A0AA39LIT8</accession>
<dbReference type="SMART" id="SM00176">
    <property type="entry name" value="RAN"/>
    <property type="match status" value="1"/>
</dbReference>
<evidence type="ECO:0008006" key="6">
    <source>
        <dbReference type="Google" id="ProtNLM"/>
    </source>
</evidence>
<dbReference type="Pfam" id="PF00144">
    <property type="entry name" value="Beta-lactamase"/>
    <property type="match status" value="1"/>
</dbReference>
<dbReference type="PANTHER" id="PTHR43319">
    <property type="entry name" value="BETA-LACTAMASE-RELATED"/>
    <property type="match status" value="1"/>
</dbReference>
<dbReference type="PROSITE" id="PS51419">
    <property type="entry name" value="RAB"/>
    <property type="match status" value="1"/>
</dbReference>
<dbReference type="InterPro" id="IPR052907">
    <property type="entry name" value="Beta-lactamase/esterase"/>
</dbReference>
<dbReference type="PRINTS" id="PR00449">
    <property type="entry name" value="RASTRNSFRMNG"/>
</dbReference>
<dbReference type="SMART" id="SM00175">
    <property type="entry name" value="RAB"/>
    <property type="match status" value="1"/>
</dbReference>
<evidence type="ECO:0000313" key="5">
    <source>
        <dbReference type="Proteomes" id="UP001175271"/>
    </source>
</evidence>
<dbReference type="Proteomes" id="UP001175271">
    <property type="component" value="Unassembled WGS sequence"/>
</dbReference>
<evidence type="ECO:0000256" key="1">
    <source>
        <dbReference type="SAM" id="MobiDB-lite"/>
    </source>
</evidence>
<dbReference type="InterPro" id="IPR001806">
    <property type="entry name" value="Small_GTPase"/>
</dbReference>
<dbReference type="NCBIfam" id="TIGR00231">
    <property type="entry name" value="small_GTP"/>
    <property type="match status" value="1"/>
</dbReference>
<dbReference type="SMART" id="SM00177">
    <property type="entry name" value="ARF"/>
    <property type="match status" value="1"/>
</dbReference>
<feature type="domain" description="Copine C-terminal" evidence="3">
    <location>
        <begin position="736"/>
        <end position="943"/>
    </location>
</feature>
<feature type="domain" description="Beta-lactamase-related" evidence="2">
    <location>
        <begin position="1037"/>
        <end position="1395"/>
    </location>
</feature>
<dbReference type="InterPro" id="IPR036465">
    <property type="entry name" value="vWFA_dom_sf"/>
</dbReference>
<dbReference type="SUPFAM" id="SSF52540">
    <property type="entry name" value="P-loop containing nucleoside triphosphate hydrolases"/>
    <property type="match status" value="1"/>
</dbReference>
<comment type="caution">
    <text evidence="4">The sequence shown here is derived from an EMBL/GenBank/DDBJ whole genome shotgun (WGS) entry which is preliminary data.</text>
</comment>
<dbReference type="PANTHER" id="PTHR43319:SF7">
    <property type="entry name" value="BETA-LACTAMASE-RELATED DOMAIN-CONTAINING PROTEIN"/>
    <property type="match status" value="1"/>
</dbReference>
<proteinExistence type="predicted"/>
<keyword evidence="5" id="KW-1185">Reference proteome</keyword>
<evidence type="ECO:0000259" key="3">
    <source>
        <dbReference type="Pfam" id="PF07002"/>
    </source>
</evidence>
<feature type="region of interest" description="Disordered" evidence="1">
    <location>
        <begin position="955"/>
        <end position="987"/>
    </location>
</feature>